<feature type="region of interest" description="Disordered" evidence="1">
    <location>
        <begin position="1"/>
        <end position="23"/>
    </location>
</feature>
<evidence type="ECO:0000313" key="4">
    <source>
        <dbReference type="Proteomes" id="UP000014760"/>
    </source>
</evidence>
<dbReference type="STRING" id="283909.R7U7P9"/>
<proteinExistence type="predicted"/>
<evidence type="ECO:0000313" key="3">
    <source>
        <dbReference type="EnsemblMetazoa" id="CapteP208734"/>
    </source>
</evidence>
<reference evidence="4" key="1">
    <citation type="submission" date="2012-12" db="EMBL/GenBank/DDBJ databases">
        <authorList>
            <person name="Hellsten U."/>
            <person name="Grimwood J."/>
            <person name="Chapman J.A."/>
            <person name="Shapiro H."/>
            <person name="Aerts A."/>
            <person name="Otillar R.P."/>
            <person name="Terry A.Y."/>
            <person name="Boore J.L."/>
            <person name="Simakov O."/>
            <person name="Marletaz F."/>
            <person name="Cho S.-J."/>
            <person name="Edsinger-Gonzales E."/>
            <person name="Havlak P."/>
            <person name="Kuo D.-H."/>
            <person name="Larsson T."/>
            <person name="Lv J."/>
            <person name="Arendt D."/>
            <person name="Savage R."/>
            <person name="Osoegawa K."/>
            <person name="de Jong P."/>
            <person name="Lindberg D.R."/>
            <person name="Seaver E.C."/>
            <person name="Weisblat D.A."/>
            <person name="Putnam N.H."/>
            <person name="Grigoriev I.V."/>
            <person name="Rokhsar D.S."/>
        </authorList>
    </citation>
    <scope>NUCLEOTIDE SEQUENCE</scope>
    <source>
        <strain evidence="4">I ESC-2004</strain>
    </source>
</reference>
<dbReference type="EMBL" id="KB304283">
    <property type="protein sequence ID" value="ELU02176.1"/>
    <property type="molecule type" value="Genomic_DNA"/>
</dbReference>
<reference evidence="2 4" key="2">
    <citation type="journal article" date="2013" name="Nature">
        <title>Insights into bilaterian evolution from three spiralian genomes.</title>
        <authorList>
            <person name="Simakov O."/>
            <person name="Marletaz F."/>
            <person name="Cho S.J."/>
            <person name="Edsinger-Gonzales E."/>
            <person name="Havlak P."/>
            <person name="Hellsten U."/>
            <person name="Kuo D.H."/>
            <person name="Larsson T."/>
            <person name="Lv J."/>
            <person name="Arendt D."/>
            <person name="Savage R."/>
            <person name="Osoegawa K."/>
            <person name="de Jong P."/>
            <person name="Grimwood J."/>
            <person name="Chapman J.A."/>
            <person name="Shapiro H."/>
            <person name="Aerts A."/>
            <person name="Otillar R.P."/>
            <person name="Terry A.Y."/>
            <person name="Boore J.L."/>
            <person name="Grigoriev I.V."/>
            <person name="Lindberg D.R."/>
            <person name="Seaver E.C."/>
            <person name="Weisblat D.A."/>
            <person name="Putnam N.H."/>
            <person name="Rokhsar D.S."/>
        </authorList>
    </citation>
    <scope>NUCLEOTIDE SEQUENCE</scope>
    <source>
        <strain evidence="2 4">I ESC-2004</strain>
    </source>
</reference>
<name>R7U7P9_CAPTE</name>
<dbReference type="AlphaFoldDB" id="R7U7P9"/>
<accession>R7U7P9</accession>
<dbReference type="EMBL" id="AMQN01025163">
    <property type="status" value="NOT_ANNOTATED_CDS"/>
    <property type="molecule type" value="Genomic_DNA"/>
</dbReference>
<dbReference type="EnsemblMetazoa" id="CapteT208734">
    <property type="protein sequence ID" value="CapteP208734"/>
    <property type="gene ID" value="CapteG208734"/>
</dbReference>
<reference evidence="3" key="3">
    <citation type="submission" date="2015-06" db="UniProtKB">
        <authorList>
            <consortium name="EnsemblMetazoa"/>
        </authorList>
    </citation>
    <scope>IDENTIFICATION</scope>
</reference>
<dbReference type="Proteomes" id="UP000014760">
    <property type="component" value="Unassembled WGS sequence"/>
</dbReference>
<dbReference type="EMBL" id="AMQN01025164">
    <property type="status" value="NOT_ANNOTATED_CDS"/>
    <property type="molecule type" value="Genomic_DNA"/>
</dbReference>
<protein>
    <submittedName>
        <fullName evidence="2 3">Uncharacterized protein</fullName>
    </submittedName>
</protein>
<gene>
    <name evidence="2" type="ORF">CAPTEDRAFT_208734</name>
</gene>
<dbReference type="OrthoDB" id="10068564at2759"/>
<organism evidence="2">
    <name type="scientific">Capitella teleta</name>
    <name type="common">Polychaete worm</name>
    <dbReference type="NCBI Taxonomy" id="283909"/>
    <lineage>
        <taxon>Eukaryota</taxon>
        <taxon>Metazoa</taxon>
        <taxon>Spiralia</taxon>
        <taxon>Lophotrochozoa</taxon>
        <taxon>Annelida</taxon>
        <taxon>Polychaeta</taxon>
        <taxon>Sedentaria</taxon>
        <taxon>Scolecida</taxon>
        <taxon>Capitellidae</taxon>
        <taxon>Capitella</taxon>
    </lineage>
</organism>
<keyword evidence="4" id="KW-1185">Reference proteome</keyword>
<evidence type="ECO:0000256" key="1">
    <source>
        <dbReference type="SAM" id="MobiDB-lite"/>
    </source>
</evidence>
<evidence type="ECO:0000313" key="2">
    <source>
        <dbReference type="EMBL" id="ELU02176.1"/>
    </source>
</evidence>
<sequence>MFKRTLRTELPTFKQTEDNPEMRDSVAKKQVQVQEQKAKRQASGIEVGDLVLLKQEKKSNKLSPTFHLQPGEIIEKKGTQVMVRMASGGEYKRNISHVKQYLTSVPQDSKGKVDVLNWR</sequence>
<dbReference type="HOGENOM" id="CLU_2063696_0_0_1"/>